<dbReference type="Pfam" id="PF02207">
    <property type="entry name" value="zf-UBR"/>
    <property type="match status" value="1"/>
</dbReference>
<evidence type="ECO:0000256" key="1">
    <source>
        <dbReference type="ARBA" id="ARBA00000900"/>
    </source>
</evidence>
<dbReference type="PANTHER" id="PTHR21497">
    <property type="entry name" value="UBIQUITIN LIGASE E3 ALPHA-RELATED"/>
    <property type="match status" value="1"/>
</dbReference>
<feature type="compositionally biased region" description="Polar residues" evidence="11">
    <location>
        <begin position="1265"/>
        <end position="1276"/>
    </location>
</feature>
<dbReference type="FunFam" id="1.10.10.2670:FF:000003">
    <property type="entry name" value="E3 ubiquitin-protein ligase PRT6"/>
    <property type="match status" value="1"/>
</dbReference>
<dbReference type="FunFam" id="2.10.110.30:FF:000002">
    <property type="entry name" value="Putative e3 ubiquitin-protein ligase ubr3"/>
    <property type="match status" value="1"/>
</dbReference>
<feature type="compositionally biased region" description="Polar residues" evidence="11">
    <location>
        <begin position="1373"/>
        <end position="1387"/>
    </location>
</feature>
<dbReference type="EMBL" id="CM016556">
    <property type="protein sequence ID" value="TKW13430.1"/>
    <property type="molecule type" value="Genomic_DNA"/>
</dbReference>
<evidence type="ECO:0000256" key="9">
    <source>
        <dbReference type="PROSITE-ProRule" id="PRU00508"/>
    </source>
</evidence>
<dbReference type="InterPro" id="IPR039164">
    <property type="entry name" value="UBR1-like"/>
</dbReference>
<dbReference type="GO" id="GO:0005737">
    <property type="term" value="C:cytoplasm"/>
    <property type="evidence" value="ECO:0007669"/>
    <property type="project" value="TreeGrafter"/>
</dbReference>
<dbReference type="Proteomes" id="UP000298652">
    <property type="component" value="Chromosome 5"/>
</dbReference>
<dbReference type="InterPro" id="IPR003126">
    <property type="entry name" value="Znf_UBR"/>
</dbReference>
<keyword evidence="6 10" id="KW-0833">Ubl conjugation pathway</keyword>
<dbReference type="PANTHER" id="PTHR21497:SF53">
    <property type="entry name" value="E3 UBIQUITIN-PROTEIN LIGASE PRT6"/>
    <property type="match status" value="1"/>
</dbReference>
<evidence type="ECO:0000256" key="6">
    <source>
        <dbReference type="ARBA" id="ARBA00022786"/>
    </source>
</evidence>
<evidence type="ECO:0000256" key="5">
    <source>
        <dbReference type="ARBA" id="ARBA00022771"/>
    </source>
</evidence>
<evidence type="ECO:0000259" key="12">
    <source>
        <dbReference type="PROSITE" id="PS51157"/>
    </source>
</evidence>
<dbReference type="Pfam" id="PF18995">
    <property type="entry name" value="PRT6_C"/>
    <property type="match status" value="1"/>
</dbReference>
<feature type="domain" description="UBR-type" evidence="12">
    <location>
        <begin position="121"/>
        <end position="191"/>
    </location>
</feature>
<comment type="catalytic activity">
    <reaction evidence="1 10">
        <text>S-ubiquitinyl-[E2 ubiquitin-conjugating enzyme]-L-cysteine + [acceptor protein]-L-lysine = [E2 ubiquitin-conjugating enzyme]-L-cysteine + N(6)-ubiquitinyl-[acceptor protein]-L-lysine.</text>
        <dbReference type="EC" id="2.3.2.27"/>
    </reaction>
</comment>
<dbReference type="GO" id="GO:0042742">
    <property type="term" value="P:defense response to bacterium"/>
    <property type="evidence" value="ECO:0007669"/>
    <property type="project" value="EnsemblPlants"/>
</dbReference>
<dbReference type="GO" id="GO:0008270">
    <property type="term" value="F:zinc ion binding"/>
    <property type="evidence" value="ECO:0007669"/>
    <property type="project" value="UniProtKB-UniRule"/>
</dbReference>
<evidence type="ECO:0000256" key="8">
    <source>
        <dbReference type="ARBA" id="ARBA00046341"/>
    </source>
</evidence>
<reference evidence="13" key="1">
    <citation type="submission" date="2019-03" db="EMBL/GenBank/DDBJ databases">
        <title>WGS assembly of Setaria viridis.</title>
        <authorList>
            <person name="Huang P."/>
            <person name="Jenkins J."/>
            <person name="Grimwood J."/>
            <person name="Barry K."/>
            <person name="Healey A."/>
            <person name="Mamidi S."/>
            <person name="Sreedasyam A."/>
            <person name="Shu S."/>
            <person name="Feldman M."/>
            <person name="Wu J."/>
            <person name="Yu Y."/>
            <person name="Chen C."/>
            <person name="Johnson J."/>
            <person name="Rokhsar D."/>
            <person name="Baxter I."/>
            <person name="Schmutz J."/>
            <person name="Brutnell T."/>
            <person name="Kellogg E."/>
        </authorList>
    </citation>
    <scope>NUCLEOTIDE SEQUENCE [LARGE SCALE GENOMIC DNA]</scope>
</reference>
<evidence type="ECO:0000256" key="11">
    <source>
        <dbReference type="SAM" id="MobiDB-lite"/>
    </source>
</evidence>
<dbReference type="Gene3D" id="1.10.10.2670">
    <property type="entry name" value="E3 ubiquitin-protein ligase"/>
    <property type="match status" value="1"/>
</dbReference>
<evidence type="ECO:0000256" key="2">
    <source>
        <dbReference type="ARBA" id="ARBA00004906"/>
    </source>
</evidence>
<feature type="zinc finger region" description="UBR-type" evidence="9">
    <location>
        <begin position="121"/>
        <end position="191"/>
    </location>
</feature>
<dbReference type="GO" id="GO:0071596">
    <property type="term" value="P:ubiquitin-dependent protein catabolic process via the N-end rule pathway"/>
    <property type="evidence" value="ECO:0007669"/>
    <property type="project" value="UniProtKB-UniRule"/>
</dbReference>
<feature type="compositionally biased region" description="Low complexity" evidence="11">
    <location>
        <begin position="564"/>
        <end position="574"/>
    </location>
</feature>
<feature type="compositionally biased region" description="Low complexity" evidence="11">
    <location>
        <begin position="1284"/>
        <end position="1294"/>
    </location>
</feature>
<dbReference type="GO" id="GO:0050832">
    <property type="term" value="P:defense response to fungus"/>
    <property type="evidence" value="ECO:0007669"/>
    <property type="project" value="EnsemblPlants"/>
</dbReference>
<dbReference type="Gene3D" id="2.10.110.30">
    <property type="match status" value="1"/>
</dbReference>
<evidence type="ECO:0000256" key="3">
    <source>
        <dbReference type="ARBA" id="ARBA00022679"/>
    </source>
</evidence>
<dbReference type="InterPro" id="IPR055194">
    <property type="entry name" value="UBR1-like_WH"/>
</dbReference>
<feature type="region of interest" description="Disordered" evidence="11">
    <location>
        <begin position="1151"/>
        <end position="1171"/>
    </location>
</feature>
<organism evidence="13 14">
    <name type="scientific">Setaria viridis</name>
    <name type="common">Green bristlegrass</name>
    <name type="synonym">Setaria italica subsp. viridis</name>
    <dbReference type="NCBI Taxonomy" id="4556"/>
    <lineage>
        <taxon>Eukaryota</taxon>
        <taxon>Viridiplantae</taxon>
        <taxon>Streptophyta</taxon>
        <taxon>Embryophyta</taxon>
        <taxon>Tracheophyta</taxon>
        <taxon>Spermatophyta</taxon>
        <taxon>Magnoliopsida</taxon>
        <taxon>Liliopsida</taxon>
        <taxon>Poales</taxon>
        <taxon>Poaceae</taxon>
        <taxon>PACMAD clade</taxon>
        <taxon>Panicoideae</taxon>
        <taxon>Panicodae</taxon>
        <taxon>Paniceae</taxon>
        <taxon>Cenchrinae</taxon>
        <taxon>Setaria</taxon>
    </lineage>
</organism>
<dbReference type="OMA" id="GWYLWAS"/>
<dbReference type="SMART" id="SM00396">
    <property type="entry name" value="ZnF_UBR1"/>
    <property type="match status" value="1"/>
</dbReference>
<protein>
    <recommendedName>
        <fullName evidence="10">E3 ubiquitin-protein ligase</fullName>
        <ecNumber evidence="10">2.3.2.27</ecNumber>
    </recommendedName>
</protein>
<evidence type="ECO:0000256" key="4">
    <source>
        <dbReference type="ARBA" id="ARBA00022723"/>
    </source>
</evidence>
<evidence type="ECO:0000256" key="7">
    <source>
        <dbReference type="ARBA" id="ARBA00022833"/>
    </source>
</evidence>
<keyword evidence="5 10" id="KW-0863">Zinc-finger</keyword>
<keyword evidence="4 10" id="KW-0479">Metal-binding</keyword>
<dbReference type="CDD" id="cd19673">
    <property type="entry name" value="UBR-box_UBR3"/>
    <property type="match status" value="1"/>
</dbReference>
<dbReference type="InterPro" id="IPR042065">
    <property type="entry name" value="E3_ELL-like"/>
</dbReference>
<dbReference type="GO" id="GO:0010029">
    <property type="term" value="P:regulation of seed germination"/>
    <property type="evidence" value="ECO:0007669"/>
    <property type="project" value="EnsemblPlants"/>
</dbReference>
<dbReference type="GO" id="GO:0061630">
    <property type="term" value="F:ubiquitin protein ligase activity"/>
    <property type="evidence" value="ECO:0007669"/>
    <property type="project" value="UniProtKB-UniRule"/>
</dbReference>
<dbReference type="InterPro" id="IPR036390">
    <property type="entry name" value="WH_DNA-bd_sf"/>
</dbReference>
<dbReference type="EC" id="2.3.2.27" evidence="10"/>
<gene>
    <name evidence="13" type="ORF">SEVIR_5G100700v2</name>
</gene>
<name>A0A4U6UBX8_SETVI</name>
<evidence type="ECO:0000313" key="14">
    <source>
        <dbReference type="Proteomes" id="UP000298652"/>
    </source>
</evidence>
<dbReference type="Pfam" id="PF22960">
    <property type="entry name" value="WHD_UBR1"/>
    <property type="match status" value="1"/>
</dbReference>
<comment type="similarity">
    <text evidence="8 10">Belongs to the E3 ubiquitin-protein ligase UBR1-like family.</text>
</comment>
<evidence type="ECO:0000313" key="13">
    <source>
        <dbReference type="EMBL" id="TKW13430.1"/>
    </source>
</evidence>
<accession>A0A4U6UBX8</accession>
<keyword evidence="3 10" id="KW-0808">Transferase</keyword>
<keyword evidence="14" id="KW-1185">Reference proteome</keyword>
<feature type="region of interest" description="Disordered" evidence="11">
    <location>
        <begin position="564"/>
        <end position="626"/>
    </location>
</feature>
<dbReference type="InterPro" id="IPR044046">
    <property type="entry name" value="E3_ligase_UBR-like_C"/>
</dbReference>
<proteinExistence type="inferred from homology"/>
<dbReference type="GO" id="GO:0000151">
    <property type="term" value="C:ubiquitin ligase complex"/>
    <property type="evidence" value="ECO:0007669"/>
    <property type="project" value="TreeGrafter"/>
</dbReference>
<comment type="function">
    <text evidence="10">Ubiquitin ligase protein which is a component of the N-end rule pathway. Recognizes and binds to proteins bearing specific N-terminal residues that are destabilizing according to the N-end rule, leading to their ubiquitination and subsequent degradation.</text>
</comment>
<dbReference type="SUPFAM" id="SSF46785">
    <property type="entry name" value="Winged helix' DNA-binding domain"/>
    <property type="match status" value="1"/>
</dbReference>
<feature type="region of interest" description="Disordered" evidence="11">
    <location>
        <begin position="1262"/>
        <end position="1299"/>
    </location>
</feature>
<feature type="region of interest" description="Disordered" evidence="11">
    <location>
        <begin position="1"/>
        <end position="20"/>
    </location>
</feature>
<feature type="region of interest" description="Disordered" evidence="11">
    <location>
        <begin position="1373"/>
        <end position="1393"/>
    </location>
</feature>
<dbReference type="GO" id="GO:0016567">
    <property type="term" value="P:protein ubiquitination"/>
    <property type="evidence" value="ECO:0007669"/>
    <property type="project" value="UniProtKB-UniRule"/>
</dbReference>
<dbReference type="GO" id="GO:0050994">
    <property type="term" value="P:regulation of lipid catabolic process"/>
    <property type="evidence" value="ECO:0007669"/>
    <property type="project" value="EnsemblPlants"/>
</dbReference>
<sequence length="2080" mass="232232">MAGIDAGEGAAAAPPEMSPEQRIEQKLILYGVPEEQLQEHQEGLLMYIEKHKEQIPDIVRLILSVGTDILEARKPSKKESSSSSSGDAYSESLSWLQWLMFNHEPEAMLQDLDRSSAGDRAVCGSVWGQSDLAYRCRTCENDPTCAICVPCFQNGNHKDHDYSIMYTGGGCCDCGDATAWKREGFCSKHKGAEQIKPLPEELAHSVGPVLDVLLQFWKEWICLVEPPPAKGDGSSSCKRVAEELTMSITNMMLQFCTCSESLLSFLSLRIRECQDLLDALIRSERLLDKKVAKKLHELLLKLISDPAFKYEFAKVFIRYYPVTFGEVIKGCNDSLLEEYPLMPTFSVQIFTVPTLTTRLVHEVNLLGVLLGCLTDLFLSCIGEDGRLQTNKWGNLFDASVRLLDDTRYVLSHEEVSKYVAYERPDLTRSWIKLLSLVQGMDPQKRVTSIHAEDENEHLSAPFVLGHYFGIVQNLLIKGAFSPPDQHESTDVTVCSSAINGMESAENQRHAKVGRVSQESSVSNLSIRDSSLSCGLPSPAAWLILQCLKAIESWLEPDIALRSKLSSLDPSSSDSRNFMASPEDRTSDKGTSSNTNIGVMGVKINEGSQPDGTADYRDVSSSPVHGNCDRMQIDQEEIPSASNRTGKGKMHDSSNTTDIELHPENAITYTLTDGSLLHAHPDSRIEELGILNTRGWPHVIFDVSSQETSFHIPLHRMLSLLLRKAMKKCFGEDARPDEHSVVQSCEFFSQVLRGCEPYGFASIVMEHPLRVRVFCAQVRAGMWRKNGDAAILSAEWYRSVQWLEQGLESDLFLLQCCAALSSPEFFVRTIQERFGLSSYTSLDLAEQNEYESVLMQEMLTFLIQLVKERRFCGLSTADNLKRELIYKLAIGDATHSQIVKSLPRDLSSSDQLQNVLDSLAVYSNPCGMKQGKYVLRKSCWNELDLYHPRWNSRELQIAEERYYRFCKTSALNAQLPRWTHVFSPLRSISNVATSKAVLQIVRAVLFYAVYSEASSASRAPDNVLVTGLHLLWLALDICESERQVHADQYGMDVVQHDDESWVVLSSYTEEAFPILTYSTEVVSPESDNVKKESMLTLLVLLMHKYKEENDATFSGSKYCNIPSLIESLLKKFAKLSKKCMFTLRQMAPHVVPSTPDSSSIKESLGTSSDPMEKKAKARQHQAAIMAKMRAEQSKFAESMKSSENEGHDVPMLETDVSSSTGAVSEESLPVCSLCRDSDSKSPLCYLILLQKSRLATFVEMGHPSWDNPTQANKTSGSVKKEDSTDSLVSGSSTSEELVDDTTVEPSFDLDSMEVDAFLDFSNEQHPLIRYISSFPSGHCNGNADDTVSLEAIEADIYNSILNDVFGSSNAHIQNAEQTSPSSASSITVDSKKTRSPKRSVLGTYVSCLSAKHRHSSLYDVASKSSASVSTRNKFGPLHCDGIHISSCGHAVHQECHDRYLFSLKQRYVRRLGFEGGHIVDPDLGELLCPVCRRFANSILPASTDFSSKTLKGKPFVETLTREVVITTTSHLNTSHLQFPRALSLLESAGKTVGQSKFLKALSGKLNDTTESSLEPSLRRLAMLYYHRGPSGFSASERKRLNPSLFLWDTLRYSVVSTEIASRGRMLNQSAESKSCLESLRGELNSSSGFILSLLFRVAHSARNLNRLEVLLRFEGIQLLAGSICSCISGYKDVLNATKRKGSLPPMVDPGEEGPLFPDVQFWKQCADPVLAQDPFSSLMSTLFCLPVQFVSSAEFFIPFVHLFYVVCAIQALITCYGSETFDRSSFSDCLLNDVCKTMSGYDIAREYFVSKYIDPYCHPKDMVRRLTYPYLRRCALLWELLRSSATSPLYDNSNIWEGSHLYLSNSTQDGSSSLAMELNGISELEKLFQIQSLDLILRDESVHVLALKWSQHFCEDYSSRKYRGSLFSTPAVPFRLMQLPPVYQVLLERYIKMQCPDCGSVPDEPALCLLCGKLCSPSWKPCCRTGKCLNHASQCGAGVGIFLLVRKTTILLQRSARLAFWPSPYLDTFGEEDHEMQRGKPLYLSQERYTALTYLVASHSLDRTSEVLRQTTISFYGSGSD</sequence>
<dbReference type="CDD" id="cd16482">
    <property type="entry name" value="RING-H2_UBR1-like"/>
    <property type="match status" value="1"/>
</dbReference>
<dbReference type="GO" id="GO:0009737">
    <property type="term" value="P:response to abscisic acid"/>
    <property type="evidence" value="ECO:0007669"/>
    <property type="project" value="EnsemblPlants"/>
</dbReference>
<feature type="compositionally biased region" description="Polar residues" evidence="11">
    <location>
        <begin position="1153"/>
        <end position="1168"/>
    </location>
</feature>
<comment type="pathway">
    <text evidence="2 10">Protein modification; protein ubiquitination.</text>
</comment>
<dbReference type="UniPathway" id="UPA00143"/>
<keyword evidence="7 10" id="KW-0862">Zinc</keyword>
<dbReference type="PROSITE" id="PS51157">
    <property type="entry name" value="ZF_UBR"/>
    <property type="match status" value="1"/>
</dbReference>
<dbReference type="Gramene" id="TKW13430">
    <property type="protein sequence ID" value="TKW13430"/>
    <property type="gene ID" value="SEVIR_5G100700v2"/>
</dbReference>
<evidence type="ECO:0000256" key="10">
    <source>
        <dbReference type="RuleBase" id="RU366018"/>
    </source>
</evidence>